<organism evidence="1 2">
    <name type="scientific">Streptomyces mirabilis</name>
    <dbReference type="NCBI Taxonomy" id="68239"/>
    <lineage>
        <taxon>Bacteria</taxon>
        <taxon>Bacillati</taxon>
        <taxon>Actinomycetota</taxon>
        <taxon>Actinomycetes</taxon>
        <taxon>Kitasatosporales</taxon>
        <taxon>Streptomycetaceae</taxon>
        <taxon>Streptomyces</taxon>
    </lineage>
</organism>
<evidence type="ECO:0000313" key="2">
    <source>
        <dbReference type="Proteomes" id="UP001257627"/>
    </source>
</evidence>
<proteinExistence type="predicted"/>
<evidence type="ECO:0000313" key="1">
    <source>
        <dbReference type="EMBL" id="MDU8992007.1"/>
    </source>
</evidence>
<keyword evidence="2" id="KW-1185">Reference proteome</keyword>
<sequence>MRVFHAPFAGDGIGLNGLECRVLLESLTEEPALADSKPWTTDPLENTLIRLRADAADGKPATWLSAQTAHTIVAVLQDAPASPATTAQDGEMLSALVQHLAEWATNPADVPRSRYGTGRRFRQQTLALTEHPTVLS</sequence>
<protein>
    <submittedName>
        <fullName evidence="1">Uncharacterized protein</fullName>
    </submittedName>
</protein>
<name>A0ABU3UDM0_9ACTN</name>
<dbReference type="EMBL" id="JARAKF010000001">
    <property type="protein sequence ID" value="MDU8992007.1"/>
    <property type="molecule type" value="Genomic_DNA"/>
</dbReference>
<comment type="caution">
    <text evidence="1">The sequence shown here is derived from an EMBL/GenBank/DDBJ whole genome shotgun (WGS) entry which is preliminary data.</text>
</comment>
<reference evidence="1 2" key="1">
    <citation type="submission" date="2023-02" db="EMBL/GenBank/DDBJ databases">
        <authorList>
            <person name="Maleckis M."/>
        </authorList>
    </citation>
    <scope>NUCLEOTIDE SEQUENCE [LARGE SCALE GENOMIC DNA]</scope>
    <source>
        <strain evidence="1 2">P8-A2</strain>
    </source>
</reference>
<dbReference type="Proteomes" id="UP001257627">
    <property type="component" value="Unassembled WGS sequence"/>
</dbReference>
<dbReference type="RefSeq" id="WP_143610319.1">
    <property type="nucleotide sequence ID" value="NZ_CP107955.1"/>
</dbReference>
<gene>
    <name evidence="1" type="ORF">PU648_06415</name>
</gene>
<accession>A0ABU3UDM0</accession>